<evidence type="ECO:0000313" key="1">
    <source>
        <dbReference type="EMBL" id="TDX02287.1"/>
    </source>
</evidence>
<name>A0A4R8DXW5_9BACT</name>
<dbReference type="OrthoDB" id="2922403at2"/>
<protein>
    <recommendedName>
        <fullName evidence="3">3-hydroxymyristoyl/3-hydroxydecanoyl-(Acyl carrier protein) dehydratase</fullName>
    </recommendedName>
</protein>
<comment type="caution">
    <text evidence="1">The sequence shown here is derived from an EMBL/GenBank/DDBJ whole genome shotgun (WGS) entry which is preliminary data.</text>
</comment>
<dbReference type="Proteomes" id="UP000294498">
    <property type="component" value="Unassembled WGS sequence"/>
</dbReference>
<sequence>MIPILDLIPQRPPFVLVDAFVAEEDYSVFRVPADHVLVYDGVLSESGLVENIAQTAAARAGYLCIKEGRPVPIGYIGAVQQLDIFELPAVGEEIRTTITVKHQVFNSTSVTGTAYWKDKVIGSCEMKIFIV</sequence>
<gene>
    <name evidence="1" type="ORF">EDB95_3342</name>
</gene>
<dbReference type="InterPro" id="IPR016776">
    <property type="entry name" value="ApeP-like_dehydratase"/>
</dbReference>
<dbReference type="Pfam" id="PF22817">
    <property type="entry name" value="ApeP-like"/>
    <property type="match status" value="1"/>
</dbReference>
<accession>A0A4R8DXW5</accession>
<reference evidence="1 2" key="1">
    <citation type="submission" date="2019-03" db="EMBL/GenBank/DDBJ databases">
        <title>Genomic Encyclopedia of Type Strains, Phase IV (KMG-IV): sequencing the most valuable type-strain genomes for metagenomic binning, comparative biology and taxonomic classification.</title>
        <authorList>
            <person name="Goeker M."/>
        </authorList>
    </citation>
    <scope>NUCLEOTIDE SEQUENCE [LARGE SCALE GENOMIC DNA]</scope>
    <source>
        <strain evidence="1 2">DSM 100059</strain>
    </source>
</reference>
<dbReference type="RefSeq" id="WP_133994905.1">
    <property type="nucleotide sequence ID" value="NZ_SODV01000001.1"/>
</dbReference>
<dbReference type="InterPro" id="IPR029069">
    <property type="entry name" value="HotDog_dom_sf"/>
</dbReference>
<keyword evidence="2" id="KW-1185">Reference proteome</keyword>
<dbReference type="SUPFAM" id="SSF54637">
    <property type="entry name" value="Thioesterase/thiol ester dehydrase-isomerase"/>
    <property type="match status" value="1"/>
</dbReference>
<dbReference type="Gene3D" id="3.10.129.10">
    <property type="entry name" value="Hotdog Thioesterase"/>
    <property type="match status" value="1"/>
</dbReference>
<evidence type="ECO:0008006" key="3">
    <source>
        <dbReference type="Google" id="ProtNLM"/>
    </source>
</evidence>
<proteinExistence type="predicted"/>
<organism evidence="1 2">
    <name type="scientific">Dinghuibacter silviterrae</name>
    <dbReference type="NCBI Taxonomy" id="1539049"/>
    <lineage>
        <taxon>Bacteria</taxon>
        <taxon>Pseudomonadati</taxon>
        <taxon>Bacteroidota</taxon>
        <taxon>Chitinophagia</taxon>
        <taxon>Chitinophagales</taxon>
        <taxon>Chitinophagaceae</taxon>
        <taxon>Dinghuibacter</taxon>
    </lineage>
</organism>
<dbReference type="AlphaFoldDB" id="A0A4R8DXW5"/>
<evidence type="ECO:0000313" key="2">
    <source>
        <dbReference type="Proteomes" id="UP000294498"/>
    </source>
</evidence>
<dbReference type="EMBL" id="SODV01000001">
    <property type="protein sequence ID" value="TDX02287.1"/>
    <property type="molecule type" value="Genomic_DNA"/>
</dbReference>